<dbReference type="Pfam" id="PF26173">
    <property type="entry name" value="NPHP4_SK"/>
    <property type="match status" value="1"/>
</dbReference>
<dbReference type="GO" id="GO:0090090">
    <property type="term" value="P:negative regulation of canonical Wnt signaling pathway"/>
    <property type="evidence" value="ECO:0007669"/>
    <property type="project" value="InterPro"/>
</dbReference>
<dbReference type="InterPro" id="IPR058688">
    <property type="entry name" value="Ig_NPHP4_2nd"/>
</dbReference>
<dbReference type="RefSeq" id="XP_029104796.1">
    <property type="nucleotide sequence ID" value="XM_029248963.1"/>
</dbReference>
<evidence type="ECO:0000259" key="6">
    <source>
        <dbReference type="Pfam" id="PF26189"/>
    </source>
</evidence>
<dbReference type="CDD" id="cd22239">
    <property type="entry name" value="NPHP4"/>
    <property type="match status" value="1"/>
</dbReference>
<dbReference type="InterPro" id="IPR029775">
    <property type="entry name" value="NPHP4"/>
</dbReference>
<organism evidence="8 9">
    <name type="scientific">Scleropages formosus</name>
    <name type="common">Asian bonytongue</name>
    <name type="synonym">Osteoglossum formosum</name>
    <dbReference type="NCBI Taxonomy" id="113540"/>
    <lineage>
        <taxon>Eukaryota</taxon>
        <taxon>Metazoa</taxon>
        <taxon>Chordata</taxon>
        <taxon>Craniata</taxon>
        <taxon>Vertebrata</taxon>
        <taxon>Euteleostomi</taxon>
        <taxon>Actinopterygii</taxon>
        <taxon>Neopterygii</taxon>
        <taxon>Teleostei</taxon>
        <taxon>Osteoglossocephala</taxon>
        <taxon>Osteoglossomorpha</taxon>
        <taxon>Osteoglossiformes</taxon>
        <taxon>Osteoglossidae</taxon>
        <taxon>Scleropages</taxon>
    </lineage>
</organism>
<dbReference type="Pfam" id="PF26187">
    <property type="entry name" value="Ig_NPHP4_4th"/>
    <property type="match status" value="1"/>
</dbReference>
<feature type="compositionally biased region" description="Basic and acidic residues" evidence="1">
    <location>
        <begin position="948"/>
        <end position="961"/>
    </location>
</feature>
<dbReference type="InterPro" id="IPR058764">
    <property type="entry name" value="NPHP4_SK"/>
</dbReference>
<gene>
    <name evidence="8" type="primary">NPHP4</name>
</gene>
<dbReference type="PANTHER" id="PTHR31043:SF3">
    <property type="entry name" value="NEPHROCYSTIN-4"/>
    <property type="match status" value="1"/>
</dbReference>
<dbReference type="InterPro" id="IPR058686">
    <property type="entry name" value="Ig_NPHP4_3rd"/>
</dbReference>
<name>A0A8C9RKY0_SCLFO</name>
<dbReference type="Proteomes" id="UP000694397">
    <property type="component" value="Chromosome 2"/>
</dbReference>
<dbReference type="InterPro" id="IPR058765">
    <property type="entry name" value="NPHP4_C2-like"/>
</dbReference>
<feature type="domain" description="NPHP4 Ig-like" evidence="5">
    <location>
        <begin position="1360"/>
        <end position="1455"/>
    </location>
</feature>
<dbReference type="PANTHER" id="PTHR31043">
    <property type="entry name" value="NEPHROCYSTIN-4"/>
    <property type="match status" value="1"/>
</dbReference>
<feature type="domain" description="NPHP4 C2-like" evidence="4">
    <location>
        <begin position="630"/>
        <end position="855"/>
    </location>
</feature>
<protein>
    <submittedName>
        <fullName evidence="8">Nephrocystin 4</fullName>
    </submittedName>
</protein>
<reference evidence="8 9" key="1">
    <citation type="submission" date="2019-04" db="EMBL/GenBank/DDBJ databases">
        <authorList>
            <consortium name="Wellcome Sanger Institute Data Sharing"/>
        </authorList>
    </citation>
    <scope>NUCLEOTIDE SEQUENCE [LARGE SCALE GENOMIC DNA]</scope>
</reference>
<dbReference type="OrthoDB" id="313446at2759"/>
<dbReference type="InterPro" id="IPR058687">
    <property type="entry name" value="Ig_NPHP4_1st"/>
</dbReference>
<dbReference type="Pfam" id="PF26186">
    <property type="entry name" value="NPHP4_C2_3rd"/>
    <property type="match status" value="1"/>
</dbReference>
<evidence type="ECO:0000259" key="3">
    <source>
        <dbReference type="Pfam" id="PF26173"/>
    </source>
</evidence>
<accession>A0A8C9RKY0</accession>
<reference evidence="8" key="3">
    <citation type="submission" date="2025-09" db="UniProtKB">
        <authorList>
            <consortium name="Ensembl"/>
        </authorList>
    </citation>
    <scope>IDENTIFICATION</scope>
</reference>
<dbReference type="InterPro" id="IPR058685">
    <property type="entry name" value="Ig_NPHP4_4th"/>
</dbReference>
<dbReference type="Pfam" id="PF26190">
    <property type="entry name" value="Ig_NPHP4_1st"/>
    <property type="match status" value="1"/>
</dbReference>
<evidence type="ECO:0000313" key="8">
    <source>
        <dbReference type="Ensembl" id="ENSSFOP00015018492.2"/>
    </source>
</evidence>
<evidence type="ECO:0000259" key="5">
    <source>
        <dbReference type="Pfam" id="PF26187"/>
    </source>
</evidence>
<evidence type="ECO:0000313" key="9">
    <source>
        <dbReference type="Proteomes" id="UP000694397"/>
    </source>
</evidence>
<evidence type="ECO:0000259" key="2">
    <source>
        <dbReference type="Pfam" id="PF26015"/>
    </source>
</evidence>
<proteinExistence type="predicted"/>
<dbReference type="Pfam" id="PF26189">
    <property type="entry name" value="Ig_NPHP4_2nd"/>
    <property type="match status" value="1"/>
</dbReference>
<evidence type="ECO:0000259" key="4">
    <source>
        <dbReference type="Pfam" id="PF26186"/>
    </source>
</evidence>
<feature type="region of interest" description="Disordered" evidence="1">
    <location>
        <begin position="923"/>
        <end position="975"/>
    </location>
</feature>
<feature type="domain" description="NPHP4 Ig-like" evidence="2">
    <location>
        <begin position="1271"/>
        <end position="1355"/>
    </location>
</feature>
<dbReference type="Ensembl" id="ENSSFOT00015018704.2">
    <property type="protein sequence ID" value="ENSSFOP00015018492.2"/>
    <property type="gene ID" value="ENSSFOG00015011889.2"/>
</dbReference>
<evidence type="ECO:0000256" key="1">
    <source>
        <dbReference type="SAM" id="MobiDB-lite"/>
    </source>
</evidence>
<feature type="domain" description="NPHP4 Ig-like" evidence="7">
    <location>
        <begin position="1007"/>
        <end position="1156"/>
    </location>
</feature>
<feature type="region of interest" description="Disordered" evidence="1">
    <location>
        <begin position="482"/>
        <end position="529"/>
    </location>
</feature>
<sequence>MVRIFAECWHMEPAGSPDVPATEWQRVFERCRAVPPHVQTARLGTDVPSQGFQLGFKRLVGLEQRAPQDPQGARCQLRVSLFDVARRHFFGRTWKGAPQPMRSSAGEPSTVPFNEVLYFHTSLRIPGVVAVVEVVSVADKSDGSQHALGCGFAILRLFPGKGDPAEPPDSQPQRRLCVYQGTPRALLHPALQDPAEQSGLLKLLEGVYLHYSLQPHSPLQLVMALLPQNTLVSGSEPIPGVVPSSDITADALRKPRLLKTFTCSLDKLSIVLHPSLEKFEEELLQLLNSDRLSQTNCGPDGGALAVQERRLHVAVHNGWGFLERPQVVVLEPESEGSRSRSGGGQRQSSASRLSSHSQVLALRSHVQLKGLAHHPAFAVVFQLEYVFSAPVGRDGKPSTTSSSRMAFMQCVRWAAWSPFQETDGVPEALDVRVALRGGAGPNPEGVMVYAVAPLGRSSTEVKDVEGGTVKFRFSTRSDGQSACSVVPIQSRAEDTSRLKKTPSPARGRRDPTTPLRSPPESPQGPGLSISQLAVTPRYPTISHSVASPWQQQLPPQLYPSPASAAYRLSHAEIPCASGIAHLEVGLNRTPVQMAVPDEEPLQELPFTPVHAPVIALGTQTSGSPTYMSRSSMAHLYSAGFPDILDYDGQVAEVLDPKEPVNFNPQKEELDVLQSNKLILQFLAFSRLPQEGMDPNWPKTVYFTFQVYRFPPVRTQRLLLVDADGAPGDEYPCILAAVNADGTVDSGSPGLELDYLVDPDFLKPGELRWFLRYLALHTLHIDVWDGDSLLLVGSAAAELKHLLRQGRPAVQVTQDLEVITTEYFQEGDGGGSGALAPIDVFTTVKGTLHLRLGNVGLPFDASVKRSSILPASRSHIVLPHDGTGGFGGGSLSAQTIPGRNVRRACHAHRLVDIDANLASLLRSSAPRGHARPGSESEAEEDAARRRKLARMEAVRRYEEQGHVEAPPHIASRQEERLKQSRDLGLIEAYRERSKVESITRMLSLAITTRHRVYAALGAAEFFEFPLKNPFNVQQTVTIECEDPELSVIVDSAEWRHFKDLTQTPTPLEEHMFHLKEGSAGPQVYLRPKETVYVPLKYQTFTSPRALQEPTNVPTGVSSRLAQKQQLNTTQAKTIKVVFRAGDGKPVAICQVDVEPTPHVIDQTFRFYHPELTFLKKAIRLPPWDSVPGSTVGGTGREQRIHVRCSDPNVICDTKSVDPGEPQDVFLKVAGSQSPQIKKFFILVFTDERLAAPAQIWQVYVHFLQRVDISCVTGQLTWQSLVLRGTRALRKVKCHTSHPGEIQVDPAEVFALPPNAVQDLRVGVRPRRAGARFAYLNVADVERHQLVASWLLCVSCRQPLISKAFEIVLPAGGAKGSSKKITYTNPYQNARGFLLRTDHPELLHFKEDSFQVGGGETHSIGLRFAPSQSPGTEEILVFINNQDDKNEETFCIRVRYR</sequence>
<feature type="domain" description="NPHP4 SK-like" evidence="3">
    <location>
        <begin position="938"/>
        <end position="1004"/>
    </location>
</feature>
<dbReference type="GeneID" id="108931067"/>
<dbReference type="GO" id="GO:0035869">
    <property type="term" value="C:ciliary transition zone"/>
    <property type="evidence" value="ECO:0007669"/>
    <property type="project" value="TreeGrafter"/>
</dbReference>
<keyword evidence="9" id="KW-1185">Reference proteome</keyword>
<feature type="domain" description="NPHP4 Ig-like" evidence="6">
    <location>
        <begin position="1163"/>
        <end position="1260"/>
    </location>
</feature>
<dbReference type="GO" id="GO:0097546">
    <property type="term" value="C:ciliary base"/>
    <property type="evidence" value="ECO:0007669"/>
    <property type="project" value="TreeGrafter"/>
</dbReference>
<dbReference type="GeneTree" id="ENSGT00510000048827"/>
<dbReference type="GO" id="GO:1904491">
    <property type="term" value="P:protein localization to ciliary transition zone"/>
    <property type="evidence" value="ECO:0007669"/>
    <property type="project" value="TreeGrafter"/>
</dbReference>
<dbReference type="GO" id="GO:0036064">
    <property type="term" value="C:ciliary basal body"/>
    <property type="evidence" value="ECO:0007669"/>
    <property type="project" value="TreeGrafter"/>
</dbReference>
<reference evidence="8" key="2">
    <citation type="submission" date="2025-08" db="UniProtKB">
        <authorList>
            <consortium name="Ensembl"/>
        </authorList>
    </citation>
    <scope>IDENTIFICATION</scope>
</reference>
<evidence type="ECO:0000259" key="7">
    <source>
        <dbReference type="Pfam" id="PF26190"/>
    </source>
</evidence>
<dbReference type="Pfam" id="PF26015">
    <property type="entry name" value="Ig_NPH4_3rd"/>
    <property type="match status" value="1"/>
</dbReference>
<dbReference type="GO" id="GO:0097730">
    <property type="term" value="C:non-motile cilium"/>
    <property type="evidence" value="ECO:0007669"/>
    <property type="project" value="InterPro"/>
</dbReference>
<feature type="region of interest" description="Disordered" evidence="1">
    <location>
        <begin position="332"/>
        <end position="353"/>
    </location>
</feature>